<dbReference type="InterPro" id="IPR036291">
    <property type="entry name" value="NAD(P)-bd_dom_sf"/>
</dbReference>
<name>A0ABN1KP75_9BURK</name>
<organism evidence="1 2">
    <name type="scientific">Castellaniella ginsengisoli</name>
    <dbReference type="NCBI Taxonomy" id="546114"/>
    <lineage>
        <taxon>Bacteria</taxon>
        <taxon>Pseudomonadati</taxon>
        <taxon>Pseudomonadota</taxon>
        <taxon>Betaproteobacteria</taxon>
        <taxon>Burkholderiales</taxon>
        <taxon>Alcaligenaceae</taxon>
        <taxon>Castellaniella</taxon>
    </lineage>
</organism>
<gene>
    <name evidence="1" type="ORF">GCM10009108_01720</name>
</gene>
<accession>A0ABN1KP75</accession>
<evidence type="ECO:0000313" key="1">
    <source>
        <dbReference type="EMBL" id="GAA0772644.1"/>
    </source>
</evidence>
<evidence type="ECO:0008006" key="3">
    <source>
        <dbReference type="Google" id="ProtNLM"/>
    </source>
</evidence>
<dbReference type="Gene3D" id="3.40.50.720">
    <property type="entry name" value="NAD(P)-binding Rossmann-like Domain"/>
    <property type="match status" value="1"/>
</dbReference>
<reference evidence="1 2" key="1">
    <citation type="journal article" date="2019" name="Int. J. Syst. Evol. Microbiol.">
        <title>The Global Catalogue of Microorganisms (GCM) 10K type strain sequencing project: providing services to taxonomists for standard genome sequencing and annotation.</title>
        <authorList>
            <consortium name="The Broad Institute Genomics Platform"/>
            <consortium name="The Broad Institute Genome Sequencing Center for Infectious Disease"/>
            <person name="Wu L."/>
            <person name="Ma J."/>
        </authorList>
    </citation>
    <scope>NUCLEOTIDE SEQUENCE [LARGE SCALE GENOMIC DNA]</scope>
    <source>
        <strain evidence="1 2">JCM 15515</strain>
    </source>
</reference>
<sequence length="215" mass="23458">MTNVLGCFNVLALMLQLRCGICIYAGSLSSTAGVEAQGRSSYGLSKALGEQVLAWGLMERQVGGVFCSLRFPQLYDVEGRCCRHQPWFGRIVAYASRGMDLHMPAPGGARNFLHVRDAARLLMQAWQEGVSGVWDIVHPESLDYWQIAQCAYGVFGSGGHIEIAQAKQPFRALNLPAGDALFDRLGMWPEISMEQGLKMIRDTGCAGAFGPLDVT</sequence>
<dbReference type="EMBL" id="BAAAEX010000003">
    <property type="protein sequence ID" value="GAA0772644.1"/>
    <property type="molecule type" value="Genomic_DNA"/>
</dbReference>
<dbReference type="SUPFAM" id="SSF51735">
    <property type="entry name" value="NAD(P)-binding Rossmann-fold domains"/>
    <property type="match status" value="1"/>
</dbReference>
<evidence type="ECO:0000313" key="2">
    <source>
        <dbReference type="Proteomes" id="UP001500573"/>
    </source>
</evidence>
<proteinExistence type="predicted"/>
<comment type="caution">
    <text evidence="1">The sequence shown here is derived from an EMBL/GenBank/DDBJ whole genome shotgun (WGS) entry which is preliminary data.</text>
</comment>
<protein>
    <recommendedName>
        <fullName evidence="3">NAD-dependent epimerase/dehydratase domain-containing protein</fullName>
    </recommendedName>
</protein>
<dbReference type="Proteomes" id="UP001500573">
    <property type="component" value="Unassembled WGS sequence"/>
</dbReference>
<keyword evidence="2" id="KW-1185">Reference proteome</keyword>